<dbReference type="PANTHER" id="PTHR42752">
    <property type="entry name" value="IMIDAZOLONEPROPIONASE"/>
    <property type="match status" value="1"/>
</dbReference>
<dbReference type="OrthoDB" id="9776455at2"/>
<comment type="function">
    <text evidence="7">Catalyzes the hydrolytic cleavage of the carbon-nitrogen bond in imidazolone-5-propanoate to yield N-formimidoyl-L-glutamate. It is the third step in the universal histidine degradation pathway.</text>
</comment>
<comment type="subcellular location">
    <subcellularLocation>
        <location evidence="7">Cytoplasm</location>
    </subcellularLocation>
</comment>
<dbReference type="GO" id="GO:0005506">
    <property type="term" value="F:iron ion binding"/>
    <property type="evidence" value="ECO:0007669"/>
    <property type="project" value="UniProtKB-UniRule"/>
</dbReference>
<accession>A0A0L6CLF6</accession>
<comment type="catalytic activity">
    <reaction evidence="7">
        <text>4-imidazolone-5-propanoate + H2O = N-formimidoyl-L-glutamate</text>
        <dbReference type="Rhea" id="RHEA:23660"/>
        <dbReference type="ChEBI" id="CHEBI:15377"/>
        <dbReference type="ChEBI" id="CHEBI:58928"/>
        <dbReference type="ChEBI" id="CHEBI:77893"/>
        <dbReference type="EC" id="3.5.2.7"/>
    </reaction>
</comment>
<evidence type="ECO:0000313" key="9">
    <source>
        <dbReference type="EMBL" id="KNX38455.1"/>
    </source>
</evidence>
<dbReference type="STRING" id="1631356.VV01_16995"/>
<feature type="binding site" evidence="7">
    <location>
        <position position="71"/>
    </location>
    <ligand>
        <name>Fe(3+)</name>
        <dbReference type="ChEBI" id="CHEBI:29034"/>
    </ligand>
</feature>
<feature type="binding site" evidence="7">
    <location>
        <position position="163"/>
    </location>
    <ligand>
        <name>4-imidazolone-5-propanoate</name>
        <dbReference type="ChEBI" id="CHEBI:77893"/>
    </ligand>
</feature>
<keyword evidence="6 7" id="KW-0408">Iron</keyword>
<dbReference type="Gene3D" id="2.30.40.10">
    <property type="entry name" value="Urease, subunit C, domain 1"/>
    <property type="match status" value="1"/>
</dbReference>
<feature type="binding site" evidence="7">
    <location>
        <position position="229"/>
    </location>
    <ligand>
        <name>Zn(2+)</name>
        <dbReference type="ChEBI" id="CHEBI:29105"/>
    </ligand>
</feature>
<feature type="binding site" evidence="7">
    <location>
        <position position="303"/>
    </location>
    <ligand>
        <name>Fe(3+)</name>
        <dbReference type="ChEBI" id="CHEBI:29034"/>
    </ligand>
</feature>
<dbReference type="InterPro" id="IPR011059">
    <property type="entry name" value="Metal-dep_hydrolase_composite"/>
</dbReference>
<keyword evidence="5 7" id="KW-0862">Zinc</keyword>
<keyword evidence="7" id="KW-0963">Cytoplasm</keyword>
<dbReference type="GO" id="GO:0019556">
    <property type="term" value="P:L-histidine catabolic process to glutamate and formamide"/>
    <property type="evidence" value="ECO:0007669"/>
    <property type="project" value="UniProtKB-UniRule"/>
</dbReference>
<keyword evidence="4 7" id="KW-0369">Histidine metabolism</keyword>
<feature type="binding site" evidence="7">
    <location>
        <position position="136"/>
    </location>
    <ligand>
        <name>4-imidazolone-5-propanoate</name>
        <dbReference type="ChEBI" id="CHEBI:77893"/>
    </ligand>
</feature>
<evidence type="ECO:0000259" key="8">
    <source>
        <dbReference type="Pfam" id="PF01979"/>
    </source>
</evidence>
<feature type="binding site" evidence="7">
    <location>
        <position position="69"/>
    </location>
    <ligand>
        <name>Zn(2+)</name>
        <dbReference type="ChEBI" id="CHEBI:29105"/>
    </ligand>
</feature>
<protein>
    <recommendedName>
        <fullName evidence="1 7">Imidazolonepropionase</fullName>
        <ecNumber evidence="1 7">3.5.2.7</ecNumber>
    </recommendedName>
    <alternativeName>
        <fullName evidence="7">Imidazolone-5-propionate hydrolase</fullName>
    </alternativeName>
</protein>
<name>A0A0L6CLF6_9MICO</name>
<feature type="domain" description="Amidohydrolase-related" evidence="8">
    <location>
        <begin position="61"/>
        <end position="365"/>
    </location>
</feature>
<organism evidence="9 10">
    <name type="scientific">Luteipulveratus halotolerans</name>
    <dbReference type="NCBI Taxonomy" id="1631356"/>
    <lineage>
        <taxon>Bacteria</taxon>
        <taxon>Bacillati</taxon>
        <taxon>Actinomycetota</taxon>
        <taxon>Actinomycetes</taxon>
        <taxon>Micrococcales</taxon>
        <taxon>Dermacoccaceae</taxon>
        <taxon>Luteipulveratus</taxon>
    </lineage>
</organism>
<feature type="binding site" evidence="7">
    <location>
        <position position="232"/>
    </location>
    <ligand>
        <name>4-imidazolone-5-propanoate</name>
        <dbReference type="ChEBI" id="CHEBI:77893"/>
    </ligand>
</feature>
<evidence type="ECO:0000256" key="1">
    <source>
        <dbReference type="ARBA" id="ARBA00012864"/>
    </source>
</evidence>
<evidence type="ECO:0000256" key="3">
    <source>
        <dbReference type="ARBA" id="ARBA00022801"/>
    </source>
</evidence>
<dbReference type="InterPro" id="IPR032466">
    <property type="entry name" value="Metal_Hydrolase"/>
</dbReference>
<sequence>MTATLVTGIAELVTHDEAYDGPLGIVRDAAIVATDGQVSWVGPASDAPDADRRVDVEGRCVVPGFVDSHSHLVFAGDRSAEFAARMTGEPYDGGGIAVSVEATRAASDDELRALLRTRVAEMRAQGTTTVEIKSGYGLDVAHEERALRIAREFTDETTFLGAHVVPPEARGDRSAYVDLVVGDMLEACKPYARWVDVFCEPHSPHAFTEDEARRVLTAGRDGGLELRVHGNQLGHGPGVALAVELGAASVDHCTYLSDDDVEALASSETVATLLPGVEFSTRSPYPSGRRLIDAGATVALATDCNPGTCYSSSIVLMIALAVREMGMTPEEALTAVTLGSARSLRRDDIGHLRVGARADLTVLDAPSYLHIPYRPGVPLARALDL</sequence>
<dbReference type="InterPro" id="IPR006680">
    <property type="entry name" value="Amidohydro-rel"/>
</dbReference>
<keyword evidence="10" id="KW-1185">Reference proteome</keyword>
<dbReference type="InterPro" id="IPR005920">
    <property type="entry name" value="HutI"/>
</dbReference>
<feature type="binding site" evidence="7">
    <location>
        <position position="69"/>
    </location>
    <ligand>
        <name>Fe(3+)</name>
        <dbReference type="ChEBI" id="CHEBI:29034"/>
    </ligand>
</feature>
<dbReference type="EC" id="3.5.2.7" evidence="1 7"/>
<comment type="pathway">
    <text evidence="7">Amino-acid degradation; L-histidine degradation into L-glutamate; N-formimidoyl-L-glutamate from L-histidine: step 3/3.</text>
</comment>
<comment type="caution">
    <text evidence="9">The sequence shown here is derived from an EMBL/GenBank/DDBJ whole genome shotgun (WGS) entry which is preliminary data.</text>
</comment>
<dbReference type="GO" id="GO:0019557">
    <property type="term" value="P:L-histidine catabolic process to glutamate and formate"/>
    <property type="evidence" value="ECO:0007669"/>
    <property type="project" value="UniProtKB-UniPathway"/>
</dbReference>
<dbReference type="HAMAP" id="MF_00372">
    <property type="entry name" value="HutI"/>
    <property type="match status" value="1"/>
</dbReference>
<dbReference type="NCBIfam" id="TIGR01224">
    <property type="entry name" value="hutI"/>
    <property type="match status" value="1"/>
</dbReference>
<keyword evidence="3 7" id="KW-0378">Hydrolase</keyword>
<evidence type="ECO:0000256" key="4">
    <source>
        <dbReference type="ARBA" id="ARBA00022808"/>
    </source>
</evidence>
<feature type="binding site" evidence="7">
    <location>
        <position position="303"/>
    </location>
    <ligand>
        <name>Zn(2+)</name>
        <dbReference type="ChEBI" id="CHEBI:29105"/>
    </ligand>
</feature>
<dbReference type="SUPFAM" id="SSF51556">
    <property type="entry name" value="Metallo-dependent hydrolases"/>
    <property type="match status" value="1"/>
</dbReference>
<dbReference type="UniPathway" id="UPA00379">
    <property type="reaction ID" value="UER00551"/>
</dbReference>
<comment type="cofactor">
    <cofactor evidence="7">
        <name>Zn(2+)</name>
        <dbReference type="ChEBI" id="CHEBI:29105"/>
    </cofactor>
    <cofactor evidence="7">
        <name>Fe(3+)</name>
        <dbReference type="ChEBI" id="CHEBI:29034"/>
    </cofactor>
    <text evidence="7">Binds 1 zinc or iron ion per subunit.</text>
</comment>
<dbReference type="EMBL" id="LAIR01000002">
    <property type="protein sequence ID" value="KNX38455.1"/>
    <property type="molecule type" value="Genomic_DNA"/>
</dbReference>
<dbReference type="PATRIC" id="fig|1631356.3.peg.3379"/>
<evidence type="ECO:0000256" key="6">
    <source>
        <dbReference type="ARBA" id="ARBA00023004"/>
    </source>
</evidence>
<feature type="binding site" evidence="7">
    <location>
        <position position="78"/>
    </location>
    <ligand>
        <name>4-imidazolone-5-propanoate</name>
        <dbReference type="ChEBI" id="CHEBI:77893"/>
    </ligand>
</feature>
<dbReference type="Proteomes" id="UP000037397">
    <property type="component" value="Unassembled WGS sequence"/>
</dbReference>
<proteinExistence type="inferred from homology"/>
<reference evidence="10" key="1">
    <citation type="submission" date="2015-03" db="EMBL/GenBank/DDBJ databases">
        <title>Luteipulveratus halotolerans sp. nov., a novel actinobacterium (Dermacoccaceae) from Sarawak, Malaysia.</title>
        <authorList>
            <person name="Juboi H."/>
            <person name="Basik A."/>
            <person name="Shamsul S.S."/>
            <person name="Arnold P."/>
            <person name="Schmitt E.K."/>
            <person name="Sanglier J.-J."/>
            <person name="Yeo T."/>
        </authorList>
    </citation>
    <scope>NUCLEOTIDE SEQUENCE [LARGE SCALE GENOMIC DNA]</scope>
    <source>
        <strain evidence="10">C296001</strain>
    </source>
</reference>
<gene>
    <name evidence="7" type="primary">hutI</name>
    <name evidence="9" type="ORF">VV01_16995</name>
</gene>
<dbReference type="GO" id="GO:0008270">
    <property type="term" value="F:zinc ion binding"/>
    <property type="evidence" value="ECO:0007669"/>
    <property type="project" value="UniProtKB-UniRule"/>
</dbReference>
<evidence type="ECO:0000256" key="5">
    <source>
        <dbReference type="ARBA" id="ARBA00022833"/>
    </source>
</evidence>
<dbReference type="PANTHER" id="PTHR42752:SF1">
    <property type="entry name" value="IMIDAZOLONEPROPIONASE-RELATED"/>
    <property type="match status" value="1"/>
</dbReference>
<feature type="binding site" evidence="7">
    <location>
        <position position="308"/>
    </location>
    <ligand>
        <name>4-imidazolone-5-propanoate</name>
        <dbReference type="ChEBI" id="CHEBI:77893"/>
    </ligand>
</feature>
<dbReference type="RefSeq" id="WP_050670921.1">
    <property type="nucleotide sequence ID" value="NZ_LAIR01000002.1"/>
</dbReference>
<evidence type="ECO:0000256" key="7">
    <source>
        <dbReference type="HAMAP-Rule" id="MF_00372"/>
    </source>
</evidence>
<keyword evidence="2 7" id="KW-0479">Metal-binding</keyword>
<feature type="binding site" evidence="7">
    <location>
        <position position="229"/>
    </location>
    <ligand>
        <name>Fe(3+)</name>
        <dbReference type="ChEBI" id="CHEBI:29034"/>
    </ligand>
</feature>
<dbReference type="AlphaFoldDB" id="A0A0L6CLF6"/>
<comment type="similarity">
    <text evidence="7">Belongs to the metallo-dependent hydrolases superfamily. HutI family.</text>
</comment>
<feature type="binding site" evidence="7">
    <location>
        <position position="307"/>
    </location>
    <ligand>
        <name>N-formimidoyl-L-glutamate</name>
        <dbReference type="ChEBI" id="CHEBI:58928"/>
    </ligand>
</feature>
<dbReference type="Gene3D" id="3.20.20.140">
    <property type="entry name" value="Metal-dependent hydrolases"/>
    <property type="match status" value="1"/>
</dbReference>
<dbReference type="GO" id="GO:0050480">
    <property type="term" value="F:imidazolonepropionase activity"/>
    <property type="evidence" value="ECO:0007669"/>
    <property type="project" value="UniProtKB-UniRule"/>
</dbReference>
<evidence type="ECO:0000256" key="2">
    <source>
        <dbReference type="ARBA" id="ARBA00022723"/>
    </source>
</evidence>
<feature type="binding site" evidence="7">
    <location>
        <position position="71"/>
    </location>
    <ligand>
        <name>Zn(2+)</name>
        <dbReference type="ChEBI" id="CHEBI:29105"/>
    </ligand>
</feature>
<dbReference type="GO" id="GO:0005737">
    <property type="term" value="C:cytoplasm"/>
    <property type="evidence" value="ECO:0007669"/>
    <property type="project" value="UniProtKB-SubCell"/>
</dbReference>
<feature type="binding site" evidence="7">
    <location>
        <position position="136"/>
    </location>
    <ligand>
        <name>N-formimidoyl-L-glutamate</name>
        <dbReference type="ChEBI" id="CHEBI:58928"/>
    </ligand>
</feature>
<evidence type="ECO:0000313" key="10">
    <source>
        <dbReference type="Proteomes" id="UP000037397"/>
    </source>
</evidence>
<dbReference type="SUPFAM" id="SSF51338">
    <property type="entry name" value="Composite domain of metallo-dependent hydrolases"/>
    <property type="match status" value="1"/>
</dbReference>
<feature type="binding site" evidence="7">
    <location>
        <position position="305"/>
    </location>
    <ligand>
        <name>N-formimidoyl-L-glutamate</name>
        <dbReference type="ChEBI" id="CHEBI:58928"/>
    </ligand>
</feature>
<dbReference type="Pfam" id="PF01979">
    <property type="entry name" value="Amidohydro_1"/>
    <property type="match status" value="1"/>
</dbReference>